<dbReference type="Proteomes" id="UP000243528">
    <property type="component" value="Unassembled WGS sequence"/>
</dbReference>
<organism evidence="2 3">
    <name type="scientific">Haloactinopolyspora alba</name>
    <dbReference type="NCBI Taxonomy" id="648780"/>
    <lineage>
        <taxon>Bacteria</taxon>
        <taxon>Bacillati</taxon>
        <taxon>Actinomycetota</taxon>
        <taxon>Actinomycetes</taxon>
        <taxon>Jiangellales</taxon>
        <taxon>Jiangellaceae</taxon>
        <taxon>Haloactinopolyspora</taxon>
    </lineage>
</organism>
<dbReference type="InterPro" id="IPR016181">
    <property type="entry name" value="Acyl_CoA_acyltransferase"/>
</dbReference>
<sequence>MRIRPMQTGDVGAAERITARAFTWTSDGHWTERSPQARDRWSDRARHLLALDPGGCWVLDDDRGDVAGVALAARRDLLWILSSFAVDPDQQGRGAGRALLDAVIDYGDGCLRGMLCALPNPAALRRYRGAGFTVHPTMRLAGRVDRATLPVMEGVRVGTDADLDLVDSVDRRVRGATRRGDHTLLARYGPLLVCDLLTGSGYAWLDGSSVGPLAATSRAIAQRLLWFALSLAPGDTDVAVRYLTAEQEWAVDVGLAAGLAVHQDGFLGLRHMRPPAPYVPSVPFG</sequence>
<reference evidence="2 3" key="1">
    <citation type="submission" date="2018-03" db="EMBL/GenBank/DDBJ databases">
        <title>Genomic Encyclopedia of Archaeal and Bacterial Type Strains, Phase II (KMG-II): from individual species to whole genera.</title>
        <authorList>
            <person name="Goeker M."/>
        </authorList>
    </citation>
    <scope>NUCLEOTIDE SEQUENCE [LARGE SCALE GENOMIC DNA]</scope>
    <source>
        <strain evidence="2 3">DSM 45211</strain>
    </source>
</reference>
<dbReference type="GO" id="GO:0016747">
    <property type="term" value="F:acyltransferase activity, transferring groups other than amino-acyl groups"/>
    <property type="evidence" value="ECO:0007669"/>
    <property type="project" value="InterPro"/>
</dbReference>
<protein>
    <submittedName>
        <fullName evidence="2">L-amino acid N-acyltransferase YncA</fullName>
    </submittedName>
</protein>
<dbReference type="CDD" id="cd04301">
    <property type="entry name" value="NAT_SF"/>
    <property type="match status" value="1"/>
</dbReference>
<comment type="caution">
    <text evidence="2">The sequence shown here is derived from an EMBL/GenBank/DDBJ whole genome shotgun (WGS) entry which is preliminary data.</text>
</comment>
<dbReference type="AlphaFoldDB" id="A0A2P8DR86"/>
<dbReference type="SUPFAM" id="SSF55729">
    <property type="entry name" value="Acyl-CoA N-acyltransferases (Nat)"/>
    <property type="match status" value="1"/>
</dbReference>
<evidence type="ECO:0000313" key="3">
    <source>
        <dbReference type="Proteomes" id="UP000243528"/>
    </source>
</evidence>
<feature type="domain" description="N-acetyltransferase" evidence="1">
    <location>
        <begin position="1"/>
        <end position="150"/>
    </location>
</feature>
<dbReference type="OrthoDB" id="3767306at2"/>
<keyword evidence="2" id="KW-0012">Acyltransferase</keyword>
<dbReference type="RefSeq" id="WP_106538912.1">
    <property type="nucleotide sequence ID" value="NZ_PYGE01000017.1"/>
</dbReference>
<dbReference type="InterPro" id="IPR000182">
    <property type="entry name" value="GNAT_dom"/>
</dbReference>
<dbReference type="EMBL" id="PYGE01000017">
    <property type="protein sequence ID" value="PSK99725.1"/>
    <property type="molecule type" value="Genomic_DNA"/>
</dbReference>
<evidence type="ECO:0000259" key="1">
    <source>
        <dbReference type="PROSITE" id="PS51186"/>
    </source>
</evidence>
<proteinExistence type="predicted"/>
<accession>A0A2P8DR86</accession>
<keyword evidence="3" id="KW-1185">Reference proteome</keyword>
<dbReference type="Gene3D" id="3.40.630.30">
    <property type="match status" value="2"/>
</dbReference>
<evidence type="ECO:0000313" key="2">
    <source>
        <dbReference type="EMBL" id="PSK99725.1"/>
    </source>
</evidence>
<dbReference type="Pfam" id="PF00583">
    <property type="entry name" value="Acetyltransf_1"/>
    <property type="match status" value="1"/>
</dbReference>
<dbReference type="PROSITE" id="PS51186">
    <property type="entry name" value="GNAT"/>
    <property type="match status" value="1"/>
</dbReference>
<name>A0A2P8DR86_9ACTN</name>
<gene>
    <name evidence="2" type="ORF">CLV30_11728</name>
</gene>
<keyword evidence="2" id="KW-0808">Transferase</keyword>